<feature type="region of interest" description="Disordered" evidence="1">
    <location>
        <begin position="64"/>
        <end position="94"/>
    </location>
</feature>
<gene>
    <name evidence="2" type="ORF">MIND_00202400</name>
</gene>
<dbReference type="Proteomes" id="UP000636479">
    <property type="component" value="Unassembled WGS sequence"/>
</dbReference>
<dbReference type="EMBL" id="JACAZF010000002">
    <property type="protein sequence ID" value="KAF7311910.1"/>
    <property type="molecule type" value="Genomic_DNA"/>
</dbReference>
<comment type="caution">
    <text evidence="2">The sequence shown here is derived from an EMBL/GenBank/DDBJ whole genome shotgun (WGS) entry which is preliminary data.</text>
</comment>
<feature type="compositionally biased region" description="Basic and acidic residues" evidence="1">
    <location>
        <begin position="77"/>
        <end position="94"/>
    </location>
</feature>
<dbReference type="AlphaFoldDB" id="A0A8H6T6P9"/>
<proteinExistence type="predicted"/>
<accession>A0A8H6T6P9</accession>
<keyword evidence="3" id="KW-1185">Reference proteome</keyword>
<feature type="region of interest" description="Disordered" evidence="1">
    <location>
        <begin position="218"/>
        <end position="254"/>
    </location>
</feature>
<reference evidence="2" key="1">
    <citation type="submission" date="2020-05" db="EMBL/GenBank/DDBJ databases">
        <title>Mycena genomes resolve the evolution of fungal bioluminescence.</title>
        <authorList>
            <person name="Tsai I.J."/>
        </authorList>
    </citation>
    <scope>NUCLEOTIDE SEQUENCE</scope>
    <source>
        <strain evidence="2">171206Taipei</strain>
    </source>
</reference>
<name>A0A8H6T6P9_9AGAR</name>
<evidence type="ECO:0000313" key="2">
    <source>
        <dbReference type="EMBL" id="KAF7311910.1"/>
    </source>
</evidence>
<organism evidence="2 3">
    <name type="scientific">Mycena indigotica</name>
    <dbReference type="NCBI Taxonomy" id="2126181"/>
    <lineage>
        <taxon>Eukaryota</taxon>
        <taxon>Fungi</taxon>
        <taxon>Dikarya</taxon>
        <taxon>Basidiomycota</taxon>
        <taxon>Agaricomycotina</taxon>
        <taxon>Agaricomycetes</taxon>
        <taxon>Agaricomycetidae</taxon>
        <taxon>Agaricales</taxon>
        <taxon>Marasmiineae</taxon>
        <taxon>Mycenaceae</taxon>
        <taxon>Mycena</taxon>
    </lineage>
</organism>
<dbReference type="GeneID" id="59341439"/>
<sequence length="384" mass="43696">MPDKDEPTRIEIPYTREYLRGRNCAELVRFIDRQSTKWSSAYPYSITDGARTLTAALLNTRNGFTREATPPLPEPEDNSKSDKHFGESDNNEKLDNNQIVSEVNIKVFLDDKRFGGTKRSGIISIAVEKQEINGQDLWCANAQEVLVSMQGSTLKLQGHNVRMLCQDPDDHEFWTVFATFSTDTLDKPTFTPGIEFLPLFVNNQLRLQVESDELTFTPKKRRLSSDSDNDSDDAEQVFSTQDPNAVPLHQAKKRHQVKSVAEQANVAWLEGEISKESGYKGFIRRRGRQMDNQEAIEHWNFIAFVGEKYRDTQLNKTTKKVKNSLIWKALDIGSSTFYAAETASKVLKNHKDSPEIIERLEVEDGSTHLSSFLSKFAKNIKSHS</sequence>
<evidence type="ECO:0000256" key="1">
    <source>
        <dbReference type="SAM" id="MobiDB-lite"/>
    </source>
</evidence>
<dbReference type="RefSeq" id="XP_037224018.1">
    <property type="nucleotide sequence ID" value="XM_037358923.1"/>
</dbReference>
<protein>
    <submittedName>
        <fullName evidence="2">Uncharacterized protein</fullName>
    </submittedName>
</protein>
<evidence type="ECO:0000313" key="3">
    <source>
        <dbReference type="Proteomes" id="UP000636479"/>
    </source>
</evidence>